<evidence type="ECO:0000256" key="1">
    <source>
        <dbReference type="SAM" id="MobiDB-lite"/>
    </source>
</evidence>
<feature type="compositionally biased region" description="Acidic residues" evidence="1">
    <location>
        <begin position="2445"/>
        <end position="2457"/>
    </location>
</feature>
<evidence type="ECO:0000259" key="3">
    <source>
        <dbReference type="SMART" id="SM01214"/>
    </source>
</evidence>
<evidence type="ECO:0000256" key="2">
    <source>
        <dbReference type="SAM" id="Phobius"/>
    </source>
</evidence>
<name>A0A1G4JX89_9SACH</name>
<keyword evidence="2" id="KW-0812">Transmembrane</keyword>
<dbReference type="InterPro" id="IPR019441">
    <property type="entry name" value="FMP27/BLTP2/Hobbit_GFWDK_RBG"/>
</dbReference>
<dbReference type="SMART" id="SM01214">
    <property type="entry name" value="Fmp27_GFWDK"/>
    <property type="match status" value="1"/>
</dbReference>
<evidence type="ECO:0000259" key="4">
    <source>
        <dbReference type="SMART" id="SM01215"/>
    </source>
</evidence>
<dbReference type="InterPro" id="IPR019415">
    <property type="entry name" value="FMP27_SW_RBG"/>
</dbReference>
<dbReference type="OrthoDB" id="1562405at2759"/>
<sequence length="2615" mass="299853">MNAFATVSNLAWYALVATIAWLAANFVAYQLVGFSVGLIDPFRLRIRSLCFRRRFFVKYIYFSPWNRCIVVHGLRVYVDLRPRGESQSNPNAAPNIPVPKWLRKTILSVLNHIQHFNFILEDTQVGPITSEYVTIKGVFKDSKAHVALSVREVSADAKKICTSGEFEIGGQFDEDNAISLHKIHVDCKLKNVRASWDQFEKITSNPTKGNIVQGQKGENNVKFSPDDCIKELESRLAIAYHYASKYERFSFTTDFLQVKDVPFSQVSEVKSATDLLKYEISVSNFAFFIKKLKQGSPGYKLLFSPEDNPIDLKLSVSGLTFGLKQELPEEITETKFYKFCEIPSISLYGDTNILSTKSVAGRTSSNSNTVLKVVGHISSPILDFEVSELSIIKSFQQNAKVFSSYLAWNREDHRDDVNCSSKRSVEGKEAIFTYFQFLLPHLESKITIEDPMILISDGHELLVHQCSLFTVRTKSEKYALSDENEKRKLFYTLENVAELLDYGFNYHDKSLDYKHKILSIDNLSFQSLAQLIPSIRIGMTTTIDSFKLDLSELATLMALNKITRKIDSKMILVENQYFREIYEQFSDGMSSTIRACNRTEAQHRRKEFCPKAVLFKPPPSYCGGWGLTIRDFSAIVGGRSVFMSDEVFNHLHCQSPGDLVDGELRKASHSIDRVRISFTHETKDIPARDDKSNSSSDSTRALAFAFDDIGLEDSSSTLAEERNLPWILTCNFENMVSKLFSETKTRRQQLIPKKILSLSSSVVKIYPELGEDGNCENGQIMISVSMDKVEMMLSLMTIFLVLSVVHTFKETFKRDVNSHATKSKAKEHLLHFSRAKQRSMLGLLMKPGTIAFCKFQAEVDYFKSVLALPNGIKTRVELFSSVMSCPNLHNIYFNGHYFRLCVESPQVSRSWVRMATVTDFKCSADIASMVKQMREDFIEGMPNEPSVILQNEMWHFNIPHQFEMYQLVDNLPTVFKSLKQMIYSLKTSSNNSVINPHVVSPARLPNVKLTSKRWIFSVEDDHFESQVAMIYQVGLLEQKARVEKYELFEKELLRKLSRKRKGVKRSETFQATREIKTCLQDILRRGKGFKSRSFSDLPRTQSSTNFDTFKEDGNDERLFSDMENVTEEFQTLQEHMSKSWIKRIQDIKQKQQIEFMHNFEYLWGRVNINYHEVDKHVVEFLSSPPLMNLIIEGIDVKLSQPSCGIKGIPEFVNDVGKGVPKDTKYSIMIPIHVDARFDEIRCHLRDFPLPFINIPKLAKHQKEQNQKSIHFHGDMMLAEDMLRSNKELRTLFVPLVPSATMENNDTFYSLFVPRTIVPIKIFTELDLELNSTETTTAVWGGSYSPALQQVMQCFENFSKPPIDPSLKLGFWDKIREIFHARIKFRWNNGGQLNVALKGSKNPYSIGGEGAGFVVGLRGNVAVGCNVTEDPRRLVSFSSNEVFFAVPNFFAKPLPVWARSSSESIFVPICEYSNLQEYAFYYNLIEMPDYSKRQLDDDKKTMSDNFFEKRAITLSGGITLNVGMVFDRKKSDGSGKTSETRPHWDVRMCNPLYLENIETHDSFRGFRSDFIHMSFTLLSNSNNAYNTVQLSPGAFRIFFRWWKSFSGVLPVRRGPLFGAGNMSPKFGVHLYTISYHAEVAPLFISHIVSPLDSDHKVHSEKKDSHHFIGLKAKTDHFVMDLHQRREVFHEHKPELNTTKRLSRLKFEEGDISTFEIDIRTVKARFDRETFLENRTSSIEIFDNDMSWYDIGDFCEVYFDRLDKHTPFVEVLPLLYSPKFVYRKKASYGDKYQVELETCKPIEPFRNANYHECSLRPSVRLPVYLVEDRLKALRNQGDRLRERIEKGSSSEALVLLRQKLAKTEQAQVKVSKLVDDFNHLEKGAAAEGDEDGFDKVAYDENLNYDSISWIAKKSSYSKDFENRFFIFSMLLKWNENVRDVVYKYIHLIGMNREFSFITNHKALQKLEDIIGGKNTGEAQLDSVKEDISEPKVPGVEARPYDSMDAKEDTLDVFEKGLRELEVSFKFKTHENHIVNFIAPQIQLTTSQKPDTCILLTAPSIKLKTLGFDSNMSENESKTDVFLNRYGVALLRANVFVFHKDNFDDFHDIFFKSHGYGESGKDNWQPWLGIELCFDSTPLTPNTLIRDFSGIFKYDKVFPFANVGGSKDFDLQNKMIFQLPKLIISSNSRQYLALYNMIMDLLVYTEPRSAHLKKEVEKLMLSYDSTNLVHLADIVRELQKTSISINWIEKELAFKRQILDDAGMDDLKSIRRNKFESLTNLYILMKVLNAGSKEQAAEGQHLLWNIEAKEIILHMLHDDGSPFLDVALAKSYFQRAESTYGSNNNKLVIGVAQIFNLERRVLFNDLMGPMLTRPHSAMNVDKKPLIHVVWDIEKPIGGIKVIKEIETHIQALDVNIEQETVAKIIQWAFPTEVETLLHNNHSSQSSDADSDSESDTDEEIVSVGGDETNGSARASISKTYNGGNKGFAERSERSYGVDEMVKRSSDYMVINNLLINSFKLRISYRGHGAQRLINVTHFAFVFPRLEFKNETITTMELTLHLKKVILKSLVKHVGKFLGNKLRAHKIEANRSDSSLNQLSQYQSYTTIDDLKNEKHQSP</sequence>
<protein>
    <submittedName>
        <fullName evidence="6">LAMI_0F03202g1_1</fullName>
    </submittedName>
</protein>
<dbReference type="SMART" id="SM01215">
    <property type="entry name" value="Fmp27_SW"/>
    <property type="match status" value="1"/>
</dbReference>
<keyword evidence="7" id="KW-1185">Reference proteome</keyword>
<evidence type="ECO:0000313" key="7">
    <source>
        <dbReference type="Proteomes" id="UP000191024"/>
    </source>
</evidence>
<evidence type="ECO:0000259" key="5">
    <source>
        <dbReference type="SMART" id="SM01216"/>
    </source>
</evidence>
<dbReference type="EMBL" id="LT598467">
    <property type="protein sequence ID" value="SCU95658.1"/>
    <property type="molecule type" value="Genomic_DNA"/>
</dbReference>
<keyword evidence="2" id="KW-1133">Transmembrane helix</keyword>
<dbReference type="Proteomes" id="UP000191024">
    <property type="component" value="Chromosome F"/>
</dbReference>
<feature type="region of interest" description="Disordered" evidence="1">
    <location>
        <begin position="2436"/>
        <end position="2474"/>
    </location>
</feature>
<dbReference type="Pfam" id="PF10344">
    <property type="entry name" value="Hobbit"/>
    <property type="match status" value="1"/>
</dbReference>
<feature type="compositionally biased region" description="Polar residues" evidence="1">
    <location>
        <begin position="2465"/>
        <end position="2474"/>
    </location>
</feature>
<dbReference type="PANTHER" id="PTHR15678">
    <property type="entry name" value="ANTIGEN MLAA-22-RELATED"/>
    <property type="match status" value="1"/>
</dbReference>
<dbReference type="STRING" id="1230905.A0A1G4JX89"/>
<dbReference type="SMART" id="SM01216">
    <property type="entry name" value="Fmp27_WPPW"/>
    <property type="match status" value="1"/>
</dbReference>
<proteinExistence type="predicted"/>
<reference evidence="7" key="1">
    <citation type="submission" date="2016-03" db="EMBL/GenBank/DDBJ databases">
        <authorList>
            <person name="Devillers H."/>
        </authorList>
    </citation>
    <scope>NUCLEOTIDE SEQUENCE [LARGE SCALE GENOMIC DNA]</scope>
</reference>
<organism evidence="6 7">
    <name type="scientific">Lachancea mirantina</name>
    <dbReference type="NCBI Taxonomy" id="1230905"/>
    <lineage>
        <taxon>Eukaryota</taxon>
        <taxon>Fungi</taxon>
        <taxon>Dikarya</taxon>
        <taxon>Ascomycota</taxon>
        <taxon>Saccharomycotina</taxon>
        <taxon>Saccharomycetes</taxon>
        <taxon>Saccharomycetales</taxon>
        <taxon>Saccharomycetaceae</taxon>
        <taxon>Lachancea</taxon>
    </lineage>
</organism>
<keyword evidence="2" id="KW-0472">Membrane</keyword>
<dbReference type="InterPro" id="IPR019449">
    <property type="entry name" value="FMP27_WPPW_RBG"/>
</dbReference>
<feature type="domain" description="FMP27/BLTP2/Hobbit GFWDK motif-containing RBG unit" evidence="3">
    <location>
        <begin position="1246"/>
        <end position="1405"/>
    </location>
</feature>
<dbReference type="PANTHER" id="PTHR15678:SF15">
    <property type="entry name" value="PROTEIN FMP27, MITOCHONDRIAL"/>
    <property type="match status" value="1"/>
</dbReference>
<evidence type="ECO:0000313" key="6">
    <source>
        <dbReference type="EMBL" id="SCU95658.1"/>
    </source>
</evidence>
<dbReference type="InterPro" id="IPR045167">
    <property type="entry name" value="Hobbit"/>
</dbReference>
<feature type="domain" description="FMP27 WPPW motif-containing RBG unit" evidence="5">
    <location>
        <begin position="1668"/>
        <end position="2130"/>
    </location>
</feature>
<accession>A0A1G4JX89</accession>
<feature type="domain" description="FMP27 SW motif-containing RBG unit" evidence="4">
    <location>
        <begin position="1127"/>
        <end position="1228"/>
    </location>
</feature>
<gene>
    <name evidence="6" type="ORF">LAMI_0F03202G</name>
</gene>
<feature type="transmembrane region" description="Helical" evidence="2">
    <location>
        <begin position="12"/>
        <end position="39"/>
    </location>
</feature>